<keyword evidence="3" id="KW-1185">Reference proteome</keyword>
<name>A0ABP7F1T4_9MICO</name>
<sequence length="129" mass="13785">MLVRLVINAIALWLTTLIVPGVTVTAFPPGDTLAVVLTYLLVALIFGVVNGVIGNFIRIVAFPIYILTLGLIALVVNALLLLLVSWISGLLGFGLHVDSFLWAGVLGALVLALLSWLIGIVLRPFVKTR</sequence>
<comment type="caution">
    <text evidence="2">The sequence shown here is derived from an EMBL/GenBank/DDBJ whole genome shotgun (WGS) entry which is preliminary data.</text>
</comment>
<dbReference type="EMBL" id="BAABAE010000001">
    <property type="protein sequence ID" value="GAA3729677.1"/>
    <property type="molecule type" value="Genomic_DNA"/>
</dbReference>
<dbReference type="PANTHER" id="PTHR37309">
    <property type="entry name" value="SLR0284 PROTEIN"/>
    <property type="match status" value="1"/>
</dbReference>
<feature type="transmembrane region" description="Helical" evidence="1">
    <location>
        <begin position="33"/>
        <end position="57"/>
    </location>
</feature>
<protein>
    <submittedName>
        <fullName evidence="2">Phage holin family protein</fullName>
    </submittedName>
</protein>
<evidence type="ECO:0000313" key="2">
    <source>
        <dbReference type="EMBL" id="GAA3729677.1"/>
    </source>
</evidence>
<feature type="transmembrane region" description="Helical" evidence="1">
    <location>
        <begin position="64"/>
        <end position="88"/>
    </location>
</feature>
<keyword evidence="1" id="KW-0812">Transmembrane</keyword>
<proteinExistence type="predicted"/>
<feature type="transmembrane region" description="Helical" evidence="1">
    <location>
        <begin position="100"/>
        <end position="122"/>
    </location>
</feature>
<keyword evidence="1" id="KW-1133">Transmembrane helix</keyword>
<evidence type="ECO:0000256" key="1">
    <source>
        <dbReference type="SAM" id="Phobius"/>
    </source>
</evidence>
<dbReference type="PANTHER" id="PTHR37309:SF1">
    <property type="entry name" value="SLR0284 PROTEIN"/>
    <property type="match status" value="1"/>
</dbReference>
<accession>A0ABP7F1T4</accession>
<organism evidence="2 3">
    <name type="scientific">Leifsonella bigeumensis</name>
    <dbReference type="NCBI Taxonomy" id="433643"/>
    <lineage>
        <taxon>Bacteria</taxon>
        <taxon>Bacillati</taxon>
        <taxon>Actinomycetota</taxon>
        <taxon>Actinomycetes</taxon>
        <taxon>Micrococcales</taxon>
        <taxon>Microbacteriaceae</taxon>
        <taxon>Leifsonella</taxon>
    </lineage>
</organism>
<evidence type="ECO:0000313" key="3">
    <source>
        <dbReference type="Proteomes" id="UP001501004"/>
    </source>
</evidence>
<dbReference type="Pfam" id="PF04020">
    <property type="entry name" value="Phage_holin_4_2"/>
    <property type="match status" value="1"/>
</dbReference>
<dbReference type="InterPro" id="IPR007165">
    <property type="entry name" value="Phage_holin_4_2"/>
</dbReference>
<gene>
    <name evidence="2" type="ORF">GCM10022239_02920</name>
</gene>
<feature type="transmembrane region" description="Helical" evidence="1">
    <location>
        <begin position="5"/>
        <end position="27"/>
    </location>
</feature>
<keyword evidence="1" id="KW-0472">Membrane</keyword>
<reference evidence="3" key="1">
    <citation type="journal article" date="2019" name="Int. J. Syst. Evol. Microbiol.">
        <title>The Global Catalogue of Microorganisms (GCM) 10K type strain sequencing project: providing services to taxonomists for standard genome sequencing and annotation.</title>
        <authorList>
            <consortium name="The Broad Institute Genomics Platform"/>
            <consortium name="The Broad Institute Genome Sequencing Center for Infectious Disease"/>
            <person name="Wu L."/>
            <person name="Ma J."/>
        </authorList>
    </citation>
    <scope>NUCLEOTIDE SEQUENCE [LARGE SCALE GENOMIC DNA]</scope>
    <source>
        <strain evidence="3">JCM 16949</strain>
    </source>
</reference>
<dbReference type="Proteomes" id="UP001501004">
    <property type="component" value="Unassembled WGS sequence"/>
</dbReference>